<dbReference type="NCBIfam" id="NF004684">
    <property type="entry name" value="PRK06027.1"/>
    <property type="match status" value="1"/>
</dbReference>
<comment type="similarity">
    <text evidence="3">Belongs to the PurU family.</text>
</comment>
<dbReference type="InterPro" id="IPR041729">
    <property type="entry name" value="Formyl-FH4-Hydrolase_C"/>
</dbReference>
<keyword evidence="7" id="KW-1185">Reference proteome</keyword>
<dbReference type="GO" id="GO:0006189">
    <property type="term" value="P:'de novo' IMP biosynthetic process"/>
    <property type="evidence" value="ECO:0007669"/>
    <property type="project" value="UniProtKB-UniRule"/>
</dbReference>
<feature type="active site" evidence="3">
    <location>
        <position position="238"/>
    </location>
</feature>
<dbReference type="InterPro" id="IPR004810">
    <property type="entry name" value="PurU"/>
</dbReference>
<evidence type="ECO:0000256" key="1">
    <source>
        <dbReference type="ARBA" id="ARBA00022563"/>
    </source>
</evidence>
<dbReference type="AlphaFoldDB" id="A0A562ZJT5"/>
<dbReference type="PANTHER" id="PTHR42706:SF1">
    <property type="entry name" value="FORMYLTETRAHYDROFOLATE DEFORMYLASE 2, MITOCHONDRIAL"/>
    <property type="match status" value="1"/>
</dbReference>
<feature type="domain" description="Formyl transferase N-terminal" evidence="5">
    <location>
        <begin position="99"/>
        <end position="275"/>
    </location>
</feature>
<evidence type="ECO:0000313" key="6">
    <source>
        <dbReference type="EMBL" id="TWO68647.1"/>
    </source>
</evidence>
<organism evidence="6 7">
    <name type="scientific">Caenimonas sedimenti</name>
    <dbReference type="NCBI Taxonomy" id="2596921"/>
    <lineage>
        <taxon>Bacteria</taxon>
        <taxon>Pseudomonadati</taxon>
        <taxon>Pseudomonadota</taxon>
        <taxon>Betaproteobacteria</taxon>
        <taxon>Burkholderiales</taxon>
        <taxon>Comamonadaceae</taxon>
        <taxon>Caenimonas</taxon>
    </lineage>
</organism>
<dbReference type="RefSeq" id="WP_145895190.1">
    <property type="nucleotide sequence ID" value="NZ_VOBQ01000018.1"/>
</dbReference>
<accession>A0A562ZJT5</accession>
<keyword evidence="3" id="KW-0658">Purine biosynthesis</keyword>
<dbReference type="InterPro" id="IPR002376">
    <property type="entry name" value="Formyl_transf_N"/>
</dbReference>
<dbReference type="PIRSF" id="PIRSF036480">
    <property type="entry name" value="FormyFH4_hydr"/>
    <property type="match status" value="1"/>
</dbReference>
<keyword evidence="1 3" id="KW-0554">One-carbon metabolism</keyword>
<comment type="caution">
    <text evidence="6">The sequence shown here is derived from an EMBL/GenBank/DDBJ whole genome shotgun (WGS) entry which is preliminary data.</text>
</comment>
<dbReference type="CDD" id="cd08648">
    <property type="entry name" value="FMT_core_Formyl-FH4-Hydrolase_C"/>
    <property type="match status" value="1"/>
</dbReference>
<evidence type="ECO:0000256" key="4">
    <source>
        <dbReference type="NCBIfam" id="TIGR00655"/>
    </source>
</evidence>
<dbReference type="UniPathway" id="UPA00074">
    <property type="reaction ID" value="UER00170"/>
</dbReference>
<dbReference type="InterPro" id="IPR036477">
    <property type="entry name" value="Formyl_transf_N_sf"/>
</dbReference>
<dbReference type="Proteomes" id="UP000318199">
    <property type="component" value="Unassembled WGS sequence"/>
</dbReference>
<evidence type="ECO:0000256" key="2">
    <source>
        <dbReference type="ARBA" id="ARBA00022801"/>
    </source>
</evidence>
<dbReference type="PANTHER" id="PTHR42706">
    <property type="entry name" value="FORMYLTETRAHYDROFOLATE DEFORMYLASE"/>
    <property type="match status" value="1"/>
</dbReference>
<evidence type="ECO:0000313" key="7">
    <source>
        <dbReference type="Proteomes" id="UP000318199"/>
    </source>
</evidence>
<dbReference type="SUPFAM" id="SSF53328">
    <property type="entry name" value="Formyltransferase"/>
    <property type="match status" value="1"/>
</dbReference>
<name>A0A562ZJT5_9BURK</name>
<dbReference type="Pfam" id="PF00551">
    <property type="entry name" value="Formyl_trans_N"/>
    <property type="match status" value="1"/>
</dbReference>
<evidence type="ECO:0000259" key="5">
    <source>
        <dbReference type="Pfam" id="PF00551"/>
    </source>
</evidence>
<dbReference type="GO" id="GO:0006730">
    <property type="term" value="P:one-carbon metabolic process"/>
    <property type="evidence" value="ECO:0007669"/>
    <property type="project" value="UniProtKB-KW"/>
</dbReference>
<dbReference type="OrthoDB" id="9806170at2"/>
<proteinExistence type="inferred from homology"/>
<dbReference type="NCBIfam" id="TIGR00655">
    <property type="entry name" value="PurU"/>
    <property type="match status" value="1"/>
</dbReference>
<evidence type="ECO:0000256" key="3">
    <source>
        <dbReference type="HAMAP-Rule" id="MF_01927"/>
    </source>
</evidence>
<dbReference type="EC" id="3.5.1.10" evidence="3 4"/>
<comment type="catalytic activity">
    <reaction evidence="3">
        <text>(6R)-10-formyltetrahydrofolate + H2O = (6S)-5,6,7,8-tetrahydrofolate + formate + H(+)</text>
        <dbReference type="Rhea" id="RHEA:19833"/>
        <dbReference type="ChEBI" id="CHEBI:15377"/>
        <dbReference type="ChEBI" id="CHEBI:15378"/>
        <dbReference type="ChEBI" id="CHEBI:15740"/>
        <dbReference type="ChEBI" id="CHEBI:57453"/>
        <dbReference type="ChEBI" id="CHEBI:195366"/>
        <dbReference type="EC" id="3.5.1.10"/>
    </reaction>
</comment>
<dbReference type="PRINTS" id="PR01575">
    <property type="entry name" value="FFH4HYDRLASE"/>
</dbReference>
<keyword evidence="2 3" id="KW-0378">Hydrolase</keyword>
<protein>
    <recommendedName>
        <fullName evidence="3 4">Formyltetrahydrofolate deformylase</fullName>
        <ecNumber evidence="3 4">3.5.1.10</ecNumber>
    </recommendedName>
    <alternativeName>
        <fullName evidence="3">Formyl-FH(4) hydrolase</fullName>
    </alternativeName>
</protein>
<sequence>MNPSPDSPRAPRHASLLLRCPLRAGVAAELTQLVQAHGGRILYHDQHVEAEEGQYFTSLKWDASDMTLTDADVAKRLAVIGGKSPAAEWSLHYSDRPLRMALFVSRDPWCLYDILARVSSGEWQVEVPLVVGNHLDLEPVARQFGVPFHHFPMTKDTKEEVETRQLELLKQERINFIVLARYMQILSGRFVQAYPNNVINIHHAFLPAFPGAKPYHSARERGVKMIGATSHYVTETLDAGPIIEQDVQRVSHRHSVADLVRLGRDLEKIVLSRAIWRHLQRKVIVLGNRTVVFE</sequence>
<gene>
    <name evidence="3 6" type="primary">purU</name>
    <name evidence="6" type="ORF">FN976_21800</name>
</gene>
<comment type="function">
    <text evidence="3">Catalyzes the hydrolysis of 10-formyltetrahydrofolate (formyl-FH4) to formate and tetrahydrofolate (FH4).</text>
</comment>
<dbReference type="Gene3D" id="3.30.70.260">
    <property type="match status" value="1"/>
</dbReference>
<dbReference type="GO" id="GO:0008864">
    <property type="term" value="F:formyltetrahydrofolate deformylase activity"/>
    <property type="evidence" value="ECO:0007669"/>
    <property type="project" value="UniProtKB-UniRule"/>
</dbReference>
<comment type="pathway">
    <text evidence="3">Purine metabolism; IMP biosynthesis via de novo pathway; formate from 10-formyl-5,6,7,8-tetrahydrofolate: step 1/1.</text>
</comment>
<dbReference type="Gene3D" id="3.40.50.170">
    <property type="entry name" value="Formyl transferase, N-terminal domain"/>
    <property type="match status" value="1"/>
</dbReference>
<dbReference type="EMBL" id="VOBQ01000018">
    <property type="protein sequence ID" value="TWO68647.1"/>
    <property type="molecule type" value="Genomic_DNA"/>
</dbReference>
<dbReference type="HAMAP" id="MF_01927">
    <property type="entry name" value="PurU"/>
    <property type="match status" value="1"/>
</dbReference>
<reference evidence="6 7" key="1">
    <citation type="submission" date="2019-07" db="EMBL/GenBank/DDBJ databases">
        <title>Caenimonas sedimenti sp. nov., isolated from activated sludge.</title>
        <authorList>
            <person name="Xu J."/>
        </authorList>
    </citation>
    <scope>NUCLEOTIDE SEQUENCE [LARGE SCALE GENOMIC DNA]</scope>
    <source>
        <strain evidence="6 7">HX-9-20</strain>
    </source>
</reference>